<dbReference type="Proteomes" id="UP000283530">
    <property type="component" value="Unassembled WGS sequence"/>
</dbReference>
<keyword evidence="2" id="KW-1185">Reference proteome</keyword>
<dbReference type="OrthoDB" id="682663at2759"/>
<sequence>MGSIGRDDPQIRNSISTVRLSMAQFSYTSLRDLLLSSPRPSPGGISGSCHDITIRNRLVKHAAWAYLQPMSSPMRSNGQDFFKLVRDRLSCFATLLKRAAGWVSSAFCIGWRR</sequence>
<name>A0A3S4P3P0_9MAGN</name>
<accession>A0A3S4P3P0</accession>
<proteinExistence type="predicted"/>
<gene>
    <name evidence="1" type="ORF">CKAN_01409000</name>
</gene>
<evidence type="ECO:0000313" key="2">
    <source>
        <dbReference type="Proteomes" id="UP000283530"/>
    </source>
</evidence>
<dbReference type="PANTHER" id="PTHR34569:SF2">
    <property type="entry name" value="EXPRESSED PROTEIN"/>
    <property type="match status" value="1"/>
</dbReference>
<dbReference type="EMBL" id="QPKB01000005">
    <property type="protein sequence ID" value="RWR85237.1"/>
    <property type="molecule type" value="Genomic_DNA"/>
</dbReference>
<dbReference type="PANTHER" id="PTHR34569">
    <property type="entry name" value="EXPRESSED PROTEIN"/>
    <property type="match status" value="1"/>
</dbReference>
<organism evidence="1 2">
    <name type="scientific">Cinnamomum micranthum f. kanehirae</name>
    <dbReference type="NCBI Taxonomy" id="337451"/>
    <lineage>
        <taxon>Eukaryota</taxon>
        <taxon>Viridiplantae</taxon>
        <taxon>Streptophyta</taxon>
        <taxon>Embryophyta</taxon>
        <taxon>Tracheophyta</taxon>
        <taxon>Spermatophyta</taxon>
        <taxon>Magnoliopsida</taxon>
        <taxon>Magnoliidae</taxon>
        <taxon>Laurales</taxon>
        <taxon>Lauraceae</taxon>
        <taxon>Cinnamomum</taxon>
    </lineage>
</organism>
<reference evidence="1 2" key="1">
    <citation type="journal article" date="2019" name="Nat. Plants">
        <title>Stout camphor tree genome fills gaps in understanding of flowering plant genome evolution.</title>
        <authorList>
            <person name="Chaw S.M."/>
            <person name="Liu Y.C."/>
            <person name="Wu Y.W."/>
            <person name="Wang H.Y."/>
            <person name="Lin C.I."/>
            <person name="Wu C.S."/>
            <person name="Ke H.M."/>
            <person name="Chang L.Y."/>
            <person name="Hsu C.Y."/>
            <person name="Yang H.T."/>
            <person name="Sudianto E."/>
            <person name="Hsu M.H."/>
            <person name="Wu K.P."/>
            <person name="Wang L.N."/>
            <person name="Leebens-Mack J.H."/>
            <person name="Tsai I.J."/>
        </authorList>
    </citation>
    <scope>NUCLEOTIDE SEQUENCE [LARGE SCALE GENOMIC DNA]</scope>
    <source>
        <strain evidence="2">cv. Chaw 1501</strain>
        <tissue evidence="1">Young leaves</tissue>
    </source>
</reference>
<evidence type="ECO:0000313" key="1">
    <source>
        <dbReference type="EMBL" id="RWR85237.1"/>
    </source>
</evidence>
<comment type="caution">
    <text evidence="1">The sequence shown here is derived from an EMBL/GenBank/DDBJ whole genome shotgun (WGS) entry which is preliminary data.</text>
</comment>
<protein>
    <submittedName>
        <fullName evidence="1">Zinc-regulated protein 8-like protein</fullName>
    </submittedName>
</protein>
<dbReference type="AlphaFoldDB" id="A0A3S4P3P0"/>